<feature type="region of interest" description="Disordered" evidence="1">
    <location>
        <begin position="3515"/>
        <end position="3575"/>
    </location>
</feature>
<feature type="region of interest" description="Disordered" evidence="1">
    <location>
        <begin position="3352"/>
        <end position="3389"/>
    </location>
</feature>
<feature type="compositionally biased region" description="Acidic residues" evidence="1">
    <location>
        <begin position="3563"/>
        <end position="3573"/>
    </location>
</feature>
<feature type="region of interest" description="Disordered" evidence="1">
    <location>
        <begin position="3689"/>
        <end position="3767"/>
    </location>
</feature>
<feature type="compositionally biased region" description="Basic and acidic residues" evidence="1">
    <location>
        <begin position="1700"/>
        <end position="1715"/>
    </location>
</feature>
<feature type="compositionally biased region" description="Low complexity" evidence="1">
    <location>
        <begin position="350"/>
        <end position="366"/>
    </location>
</feature>
<feature type="compositionally biased region" description="Low complexity" evidence="1">
    <location>
        <begin position="3541"/>
        <end position="3552"/>
    </location>
</feature>
<feature type="compositionally biased region" description="Low complexity" evidence="1">
    <location>
        <begin position="433"/>
        <end position="445"/>
    </location>
</feature>
<feature type="compositionally biased region" description="Polar residues" evidence="1">
    <location>
        <begin position="2938"/>
        <end position="2956"/>
    </location>
</feature>
<organism evidence="2 3">
    <name type="scientific">Volvox africanus</name>
    <dbReference type="NCBI Taxonomy" id="51714"/>
    <lineage>
        <taxon>Eukaryota</taxon>
        <taxon>Viridiplantae</taxon>
        <taxon>Chlorophyta</taxon>
        <taxon>core chlorophytes</taxon>
        <taxon>Chlorophyceae</taxon>
        <taxon>CS clade</taxon>
        <taxon>Chlamydomonadales</taxon>
        <taxon>Volvocaceae</taxon>
        <taxon>Volvox</taxon>
    </lineage>
</organism>
<feature type="compositionally biased region" description="Low complexity" evidence="1">
    <location>
        <begin position="2235"/>
        <end position="2247"/>
    </location>
</feature>
<feature type="compositionally biased region" description="Basic and acidic residues" evidence="1">
    <location>
        <begin position="2249"/>
        <end position="2264"/>
    </location>
</feature>
<proteinExistence type="predicted"/>
<evidence type="ECO:0000313" key="3">
    <source>
        <dbReference type="Proteomes" id="UP000747399"/>
    </source>
</evidence>
<name>A0A8J4BAT4_9CHLO</name>
<feature type="compositionally biased region" description="Polar residues" evidence="1">
    <location>
        <begin position="400"/>
        <end position="419"/>
    </location>
</feature>
<feature type="region of interest" description="Disordered" evidence="1">
    <location>
        <begin position="82"/>
        <end position="157"/>
    </location>
</feature>
<protein>
    <submittedName>
        <fullName evidence="2">Uncharacterized protein</fullName>
    </submittedName>
</protein>
<feature type="compositionally biased region" description="Low complexity" evidence="1">
    <location>
        <begin position="3070"/>
        <end position="3088"/>
    </location>
</feature>
<reference evidence="2" key="1">
    <citation type="journal article" date="2021" name="Proc. Natl. Acad. Sci. U.S.A.">
        <title>Three genomes in the algal genus Volvox reveal the fate of a haploid sex-determining region after a transition to homothallism.</title>
        <authorList>
            <person name="Yamamoto K."/>
            <person name="Hamaji T."/>
            <person name="Kawai-Toyooka H."/>
            <person name="Matsuzaki R."/>
            <person name="Takahashi F."/>
            <person name="Nishimura Y."/>
            <person name="Kawachi M."/>
            <person name="Noguchi H."/>
            <person name="Minakuchi Y."/>
            <person name="Umen J.G."/>
            <person name="Toyoda A."/>
            <person name="Nozaki H."/>
        </authorList>
    </citation>
    <scope>NUCLEOTIDE SEQUENCE</scope>
    <source>
        <strain evidence="2">NIES-3780</strain>
    </source>
</reference>
<feature type="region of interest" description="Disordered" evidence="1">
    <location>
        <begin position="2531"/>
        <end position="2554"/>
    </location>
</feature>
<sequence>MQGQPAQEAPAPELHELLKEIKELKAGLLVDSVTHDNPTFEGPPWANQQAGMRLDITTDDLEDSLEDLVARDTGLQYILSPQAEAQVAQSSRNTESERCSPRRAGPAASGIGRGRNAGLQTTVAVSGTPGTPAGSLPGRHGVAPPVPAAAGSAHRTPLASRGATSAFLSGPTSAATPVASADPSAVAVTPAATAPTLTTPVSTTMRSKIGSRIARAGAAVAAGNTAGSRTPVGIPSPTLRSTVQLNAQSPSPATGALTHPVAMTGALPAHGTTVGAAASVASPRAPPQTSTPAPPRTTRQKVAGAVGALGTTGGRYSPRSIGKSGPPTGPSPASSTLGARSSTGSGGSSSTGSTAPATTTQTPGPSVRKRPPQGGTTAPSSTPARKVPGSAGLPGGTAARSVTSGTPGTQSRTTATPSALGTAGKIPARSVNSATASVHSGSAASSPPPSPQRKRTAVAAASTSTGAAAKRPQHSNLPPSASAVAAGTNVSAAAISTDELECETSHRSLTLPTAAIGPDVMAEESLEDLLADDPWLAASTQADASCGTGVFDVPGDLTPRLQRRTSDELLRPLADAMAEGTGNSDWMDEDTDAAMNLLMLGGTDDAGMEAVMSPVEVAAAVAAAVTPGATSSPSTGSRHGAAAWIPNTTSSPHVLGGLLSESSATEILAAASLRASQEPIGSTVCKVRELLGMDRPSSQEEGIPELDSEELWRATAADADKLFLQYGTNELHNGTAEVFPATSTAAAVAAAVAVPRDPSVPPSPAETPAETQAAERRAALETAIPNPLPLSQQGVPTARSPAPDASGALNPTLGGRDSWSASELAAAIGASHYDILETDDGFLSDVLAAEAAAAAAAVVCAAGSSLAAGTILPENVHPLDAAGNMSSSPARRMLLPSSSSSSFVFDATLAMEANMISRQLAGGAPSLRVHGGGEDAILECDELSSTTATPQSVAPAATTTAMPSPECGVAENLYAAMDGAREAVYQDEIASPGPLVTTGDSDREDEDTAAECYRTDALMEGSEESGPARMTPSAAANLNATAPRTAAVVDMDLAFEGTSQDEADLGSVMAAADALQAADEALNAATATEVVDAVMGMEEEQSAVMAGDEAAAAAALESTVTVSPFAVAVPEAAAAIVGTPEKAVGMAVNAAEAWRELQETAAVAAPGAAEDVDMASTDSDAPQATLYPEDVELLDDGEPEVATSRATTEDKPVFLETGLAPDANQAMQHAAAAAAGSVAAAAITTAGTVTVPAAESAKVSAHPCAAAAAAVVKVGCDGPQEEVDSEMEAPAVAVVAVASTAGGPTDALRGTQLSSLPGLPVVAAAATVAEGPQGRTANVLEPVEDSRYSQPLLAGAVASETMAVDETAQGRKPQRVDGTPAVISDHSGAEMATDLSGGNRPLLAATATRTLPLVSTTAAATAAARGEVEAEELQAGPDTPMDNASEVEEVVIPADAVQPTTAVTVLEAGPMEEAQVDGAEAPVEDAAAAVVAIQSAAPVDAQPLLTAAGAELRVEKEVFVDGCYSGMEEPVTAVAEGGVWPLLEAVMEGAAAPAEELQESQGVSMDIAEEPEPATIEPRATQPVADSVEVALEEIRAADLAQAVVVDAVARAFPVDVLGTAPDSHGMAAATTVAAAPSDFPLDVHGVDAVAEDEQPNDTAADVARSIPTPIVGSAKVSSNGFSVSAETEVVSAIADSEGEGVRADNDRRFTDAELHTGSGGELDDQMYDAEEDGFEVGQMQAAFQEQLPRYPEFFTVPEHLSPNGSAAATTLLTEAMPMATVEPETDPSASARMDHRVEGRSPLCMATETEAGTPDLEASTGGMIDIPFDRSTRITLSTVNSHQLDDVDYDIDEDAEMGTANKRSDGSDGDEDGVSADLRHKAPAGAGASLLAAAAASGAGTGGCAVQHTAGDGGVADSNADDGATTATARKRARLAPVSPAAEEEVTCSGDGSGLGLAGFYGSAALADMAREAEAVSGSVAGKASAYMQLDVANLIGAQAASVPMAGAEKYLVERTDRGGPQTESSLDRSLQLVSTTQGTCAIPGSDADEVYNAASRTSTLSSAEAATMAEVSPTKQDACGEAVPGVAMPATSEAELGGGMHEVGVYASRPELVTATPASTWLAPQGAAIAMCQPLSAGTSRISIGVTDEAVLQTPAVISSRTASLPISPRSGGWRSAGPAVQTVPEASSSSEQQPLLHAWQLLVPTSPGSGHEGEGEGGPNSKGSLTVRRSLRSMLSGSSRLSRVSSHRDEEPATEKSKETDTGDDGASTPGMVSPATCIAANADAIDAPGHAANGAATVHGGDVDQQPLGAGPGQVAYCIVKAPHTGADGPMDVDAVVPAQHEAVGVDMSQGVSASPPKSMGSEPVPHGEEVEEELTPAWKVAAAAAVADAGADTNSIAAAACSSLGVRRSLRSMQVASTGSRLERSSSHSTHSHSAAASLDAPFYGDLAATPSCVGEPLPGAAPSASIQTSGSCTSPASGVVLPAVEYGSGDEKQVSPAWKVIPMPSSAGDSPNVATAARCVSLGSQPSFRSSRAGSSRLRRASAPDGEDLHFADMAGDKGAVGDDAEVAAVEQEDPRDSAAAETVLTAAISGGPILTGDVIETGPVLSLGRPRFPTCQGGNASDGGVVSRVQQAAGSSHSADGWTQPPLLRGGSGGRVGSLTNGHSLRHADVGGGGAGSPTRAGTSENGSMAAAWVARLSSRRLNSEAVGSVPLPRRSNSGGDPHVDAMRPAWQVLPLPMSPGSPSGSIDGTSTGYFSASGGAGITSPGAAPSAANILASMRSNSRLSRMSSGIPEDLLAELRLQAHAAVGHLQGSAHDEDSGGGWADMNSSMEQSATHEHLPLGTVVPTAGGQAAAPTAAGDGAGGTLHAWKVLPLRATAPTSSGPVLGDGHGAQAAGAVPITAPRVLGGGRAIMPTSRTGSHSSRLAVASTKPTIPQVSFEPTSPSASSPKAEALPEVSEEEEVETSAVSTPAGVSTPSANAKVTTAAAGDGENSSAVLHAWKLVPPSTNVSASASASTASPGVGMAAATAGLATVHEGNSDAAAFTIVTPQRSHPTLGSRPSLKSLGSVRGSRLSRTSLGVEDYVDESYTDTPAAAGPGDSDDVESDDSAIESAGITEPRQHSADHIAPANEANQNAIAAAAAAAAAAVAVVDNAGDSVLLHDSAAAAVEPPQLLPRSASERSSGPAAIGGMPQGVLDAADVLDSRPGSGALKFVSSRSTSNPRTGDFPHDDDMAFDEGLPFTDSPIARALNSRPSMRSSRSSNSSRLSRVSSARDGGAALLADIREEDGEGCTQSLGGASDVVGASAGVHHEILAREERLPRTEPLIGSQAVLSAAEYDVDDVGGADADSPSGLELPGSRLSPTGGAAMRSARSGSSRLNHMTSQISEAGLEDIKEEGVDAASGGQEAVCSEWASPVAADEGRDSSAVVVERGSSMRAPPPAPSAGAARIGSPVSSGLPGPQVGLRSAQLGPASAPVTCAPEEGAEACPLLPAWKVLLPAGIGNASPSAREADFAERTSRSASPGATRQPVLRSQRSSSLGNSRLRRVTSGVDGEPEEAVEDGSDPVAAAVAVTPGRSNAASASGAALADITLASEGGILHGSQVHAVPGVDSKDTMHDDNLTFANLASGRLDNSPPSNSIPVSAHIGSRGFSSFSGSQQPATAVAPATTQSPLVASGMISEEEPNPWSGIPQSPVPAESSPKKVLQDANRSQPSRSPHQRQVATDPGANSDAGVGTGAKSLQSPRTPRTPTRKGRGLFSCLVCFSAPEISE</sequence>
<feature type="compositionally biased region" description="Polar residues" evidence="1">
    <location>
        <begin position="3718"/>
        <end position="3732"/>
    </location>
</feature>
<feature type="compositionally biased region" description="Polar residues" evidence="1">
    <location>
        <begin position="2187"/>
        <end position="2196"/>
    </location>
</feature>
<keyword evidence="3" id="KW-1185">Reference proteome</keyword>
<feature type="region of interest" description="Disordered" evidence="1">
    <location>
        <begin position="756"/>
        <end position="814"/>
    </location>
</feature>
<feature type="region of interest" description="Disordered" evidence="1">
    <location>
        <begin position="275"/>
        <end position="484"/>
    </location>
</feature>
<feature type="region of interest" description="Disordered" evidence="1">
    <location>
        <begin position="2420"/>
        <end position="2439"/>
    </location>
</feature>
<feature type="region of interest" description="Disordered" evidence="1">
    <location>
        <begin position="2165"/>
        <end position="2277"/>
    </location>
</feature>
<dbReference type="Proteomes" id="UP000747399">
    <property type="component" value="Unassembled WGS sequence"/>
</dbReference>
<evidence type="ECO:0000313" key="2">
    <source>
        <dbReference type="EMBL" id="GIL57518.1"/>
    </source>
</evidence>
<feature type="region of interest" description="Disordered" evidence="1">
    <location>
        <begin position="3443"/>
        <end position="3483"/>
    </location>
</feature>
<dbReference type="EMBL" id="BNCO01000028">
    <property type="protein sequence ID" value="GIL57518.1"/>
    <property type="molecule type" value="Genomic_DNA"/>
</dbReference>
<feature type="compositionally biased region" description="Low complexity" evidence="1">
    <location>
        <begin position="3261"/>
        <end position="3281"/>
    </location>
</feature>
<feature type="compositionally biased region" description="Low complexity" evidence="1">
    <location>
        <begin position="3374"/>
        <end position="3387"/>
    </location>
</feature>
<feature type="compositionally biased region" description="Polar residues" evidence="1">
    <location>
        <begin position="118"/>
        <end position="129"/>
    </location>
</feature>
<gene>
    <name evidence="2" type="ORF">Vafri_12725</name>
</gene>
<feature type="region of interest" description="Disordered" evidence="1">
    <location>
        <begin position="3254"/>
        <end position="3281"/>
    </location>
</feature>
<feature type="compositionally biased region" description="Low complexity" evidence="1">
    <location>
        <begin position="322"/>
        <end position="343"/>
    </location>
</feature>
<feature type="compositionally biased region" description="Low complexity" evidence="1">
    <location>
        <begin position="3453"/>
        <end position="3462"/>
    </location>
</feature>
<evidence type="ECO:0000256" key="1">
    <source>
        <dbReference type="SAM" id="MobiDB-lite"/>
    </source>
</evidence>
<accession>A0A8J4BAT4</accession>
<feature type="compositionally biased region" description="Low complexity" evidence="1">
    <location>
        <begin position="457"/>
        <end position="469"/>
    </location>
</feature>
<feature type="region of interest" description="Disordered" evidence="1">
    <location>
        <begin position="2641"/>
        <end position="2694"/>
    </location>
</feature>
<feature type="compositionally biased region" description="Polar residues" evidence="1">
    <location>
        <begin position="374"/>
        <end position="383"/>
    </location>
</feature>
<comment type="caution">
    <text evidence="2">The sequence shown here is derived from an EMBL/GenBank/DDBJ whole genome shotgun (WGS) entry which is preliminary data.</text>
</comment>
<feature type="region of interest" description="Disordered" evidence="1">
    <location>
        <begin position="3060"/>
        <end position="3117"/>
    </location>
</feature>
<feature type="region of interest" description="Disordered" evidence="1">
    <location>
        <begin position="2923"/>
        <end position="2987"/>
    </location>
</feature>
<feature type="compositionally biased region" description="Acidic residues" evidence="1">
    <location>
        <begin position="3108"/>
        <end position="3117"/>
    </location>
</feature>
<feature type="region of interest" description="Disordered" evidence="1">
    <location>
        <begin position="1699"/>
        <end position="1725"/>
    </location>
</feature>
<feature type="region of interest" description="Disordered" evidence="1">
    <location>
        <begin position="3180"/>
        <end position="3200"/>
    </location>
</feature>
<feature type="compositionally biased region" description="Basic and acidic residues" evidence="1">
    <location>
        <begin position="3519"/>
        <end position="3528"/>
    </location>
</feature>
<feature type="region of interest" description="Disordered" evidence="1">
    <location>
        <begin position="1858"/>
        <end position="1878"/>
    </location>
</feature>